<evidence type="ECO:0000256" key="3">
    <source>
        <dbReference type="ARBA" id="ARBA00022525"/>
    </source>
</evidence>
<sequence>MKISCFLLLVLSLSCFQINPFAVLDTRVCIEKRNTCHILQCPRFRDVVGTCYEGKGKCCHKYF</sequence>
<evidence type="ECO:0000313" key="12">
    <source>
        <dbReference type="RGD" id="1560790"/>
    </source>
</evidence>
<reference evidence="11" key="2">
    <citation type="submission" date="2005-09" db="EMBL/GenBank/DDBJ databases">
        <authorList>
            <person name="Mural R.J."/>
            <person name="Li P.W."/>
            <person name="Adams M.D."/>
            <person name="Amanatides P.G."/>
            <person name="Baden-Tillson H."/>
            <person name="Barnstead M."/>
            <person name="Chin S.H."/>
            <person name="Dew I."/>
            <person name="Evans C.A."/>
            <person name="Ferriera S."/>
            <person name="Flanigan M."/>
            <person name="Fosler C."/>
            <person name="Glodek A."/>
            <person name="Gu Z."/>
            <person name="Holt R.A."/>
            <person name="Jennings D."/>
            <person name="Kraft C.L."/>
            <person name="Lu F."/>
            <person name="Nguyen T."/>
            <person name="Nusskern D.R."/>
            <person name="Pfannkoch C.M."/>
            <person name="Sitter C."/>
            <person name="Sutton G.G."/>
            <person name="Venter J.C."/>
            <person name="Wang Z."/>
            <person name="Woodage T."/>
            <person name="Zheng X.H."/>
            <person name="Zhong F."/>
        </authorList>
    </citation>
    <scope>NUCLEOTIDE SEQUENCE</scope>
    <source>
        <strain evidence="11">BN</strain>
    </source>
</reference>
<dbReference type="CTD" id="353320"/>
<dbReference type="SMR" id="A6IWA9"/>
<dbReference type="RefSeq" id="NP_001398743.1">
    <property type="nucleotide sequence ID" value="NM_001411814.1"/>
</dbReference>
<accession>A6IWA9</accession>
<dbReference type="PROSITE" id="PS51257">
    <property type="entry name" value="PROKAR_LIPOPROTEIN"/>
    <property type="match status" value="1"/>
</dbReference>
<dbReference type="GO" id="GO:0005576">
    <property type="term" value="C:extracellular region"/>
    <property type="evidence" value="ECO:0007669"/>
    <property type="project" value="UniProtKB-SubCell"/>
</dbReference>
<gene>
    <name evidence="11 12" type="primary">Defb37</name>
    <name evidence="11" type="ORF">rCG_43117</name>
</gene>
<dbReference type="OrthoDB" id="9622366at2759"/>
<dbReference type="PANTHER" id="PTHR21388:SF12">
    <property type="entry name" value="BETA-DEFENSIN 37"/>
    <property type="match status" value="1"/>
</dbReference>
<feature type="domain" description="Beta-defensin-like" evidence="10">
    <location>
        <begin position="25"/>
        <end position="60"/>
    </location>
</feature>
<evidence type="ECO:0000256" key="1">
    <source>
        <dbReference type="ARBA" id="ARBA00004613"/>
    </source>
</evidence>
<evidence type="ECO:0000256" key="2">
    <source>
        <dbReference type="ARBA" id="ARBA00007371"/>
    </source>
</evidence>
<dbReference type="InterPro" id="IPR001855">
    <property type="entry name" value="Defensin_beta-like"/>
</dbReference>
<dbReference type="PANTHER" id="PTHR21388">
    <property type="entry name" value="BETA-DEFENSIN-RELATED"/>
    <property type="match status" value="1"/>
</dbReference>
<dbReference type="Gene3D" id="3.10.360.10">
    <property type="entry name" value="Antimicrobial Peptide, Beta-defensin 2, Chain A"/>
    <property type="match status" value="1"/>
</dbReference>
<dbReference type="GeneID" id="652921"/>
<dbReference type="KEGG" id="rno:652921"/>
<evidence type="ECO:0000256" key="9">
    <source>
        <dbReference type="SAM" id="SignalP"/>
    </source>
</evidence>
<evidence type="ECO:0000256" key="8">
    <source>
        <dbReference type="ARBA" id="ARBA00023157"/>
    </source>
</evidence>
<comment type="subcellular location">
    <subcellularLocation>
        <location evidence="1">Secreted</location>
    </subcellularLocation>
</comment>
<dbReference type="AGR" id="RGD:1560790"/>
<dbReference type="Pfam" id="PF00711">
    <property type="entry name" value="Defensin_beta"/>
    <property type="match status" value="1"/>
</dbReference>
<protein>
    <submittedName>
        <fullName evidence="11">Beta-defensin 37</fullName>
    </submittedName>
</protein>
<organism evidence="11">
    <name type="scientific">Rattus norvegicus</name>
    <name type="common">Rat</name>
    <dbReference type="NCBI Taxonomy" id="10116"/>
    <lineage>
        <taxon>Eukaryota</taxon>
        <taxon>Metazoa</taxon>
        <taxon>Chordata</taxon>
        <taxon>Craniata</taxon>
        <taxon>Vertebrata</taxon>
        <taxon>Euteleostomi</taxon>
        <taxon>Mammalia</taxon>
        <taxon>Eutheria</taxon>
        <taxon>Euarchontoglires</taxon>
        <taxon>Glires</taxon>
        <taxon>Rodentia</taxon>
        <taxon>Myomorpha</taxon>
        <taxon>Muroidea</taxon>
        <taxon>Muridae</taxon>
        <taxon>Murinae</taxon>
        <taxon>Rattus</taxon>
    </lineage>
</organism>
<feature type="chain" id="PRO_5039925637" evidence="9">
    <location>
        <begin position="16"/>
        <end position="63"/>
    </location>
</feature>
<keyword evidence="3" id="KW-0964">Secreted</keyword>
<dbReference type="AlphaFoldDB" id="A6IWA9"/>
<keyword evidence="4" id="KW-0929">Antimicrobial</keyword>
<dbReference type="OMA" id="GKGKCCH"/>
<dbReference type="EMBL" id="CH473970">
    <property type="protein sequence ID" value="EDM08963.1"/>
    <property type="molecule type" value="Genomic_DNA"/>
</dbReference>
<feature type="signal peptide" evidence="9">
    <location>
        <begin position="1"/>
        <end position="15"/>
    </location>
</feature>
<evidence type="ECO:0000256" key="6">
    <source>
        <dbReference type="ARBA" id="ARBA00022940"/>
    </source>
</evidence>
<evidence type="ECO:0000313" key="11">
    <source>
        <dbReference type="EMBL" id="EDM08963.1"/>
    </source>
</evidence>
<reference evidence="11" key="1">
    <citation type="journal article" date="2005" name="Genome Res.">
        <title>Gene and alternative splicing annotation with AIR.</title>
        <authorList>
            <person name="Florea L."/>
            <person name="Di Francesco V."/>
            <person name="Miller J."/>
            <person name="Turner R."/>
            <person name="Yao A."/>
            <person name="Harris M."/>
            <person name="Walenz B."/>
            <person name="Mobarry C."/>
            <person name="Merkulov G.V."/>
            <person name="Charlab R."/>
            <person name="Dew I."/>
            <person name="Deng Z."/>
            <person name="Istrail S."/>
            <person name="Li P."/>
            <person name="Sutton G."/>
        </authorList>
    </citation>
    <scope>NUCLEOTIDE SEQUENCE</scope>
    <source>
        <strain evidence="11">BN</strain>
    </source>
</reference>
<keyword evidence="5 9" id="KW-0732">Signal</keyword>
<evidence type="ECO:0000256" key="7">
    <source>
        <dbReference type="ARBA" id="ARBA00023022"/>
    </source>
</evidence>
<evidence type="ECO:0000256" key="5">
    <source>
        <dbReference type="ARBA" id="ARBA00022729"/>
    </source>
</evidence>
<evidence type="ECO:0000256" key="4">
    <source>
        <dbReference type="ARBA" id="ARBA00022529"/>
    </source>
</evidence>
<dbReference type="RGD" id="1560790">
    <property type="gene designation" value="Defb37"/>
</dbReference>
<dbReference type="GO" id="GO:0042742">
    <property type="term" value="P:defense response to bacterium"/>
    <property type="evidence" value="ECO:0007669"/>
    <property type="project" value="UniProtKB-KW"/>
</dbReference>
<dbReference type="SUPFAM" id="SSF57392">
    <property type="entry name" value="Defensin-like"/>
    <property type="match status" value="1"/>
</dbReference>
<evidence type="ECO:0000259" key="10">
    <source>
        <dbReference type="Pfam" id="PF00711"/>
    </source>
</evidence>
<keyword evidence="6" id="KW-0211">Defensin</keyword>
<dbReference type="Proteomes" id="UP000234681">
    <property type="component" value="Chromosome 16"/>
</dbReference>
<comment type="similarity">
    <text evidence="2">Belongs to the beta-defensin family.</text>
</comment>
<name>A6IWA9_RAT</name>
<keyword evidence="7" id="KW-0044">Antibiotic</keyword>
<keyword evidence="8" id="KW-1015">Disulfide bond</keyword>
<proteinExistence type="inferred from homology"/>